<reference evidence="2 3" key="1">
    <citation type="submission" date="2015-01" db="EMBL/GenBank/DDBJ databases">
        <title>Evolution of Trichinella species and genotypes.</title>
        <authorList>
            <person name="Korhonen P.K."/>
            <person name="Edoardo P."/>
            <person name="Giuseppe L.R."/>
            <person name="Gasser R.B."/>
        </authorList>
    </citation>
    <scope>NUCLEOTIDE SEQUENCE [LARGE SCALE GENOMIC DNA]</scope>
    <source>
        <strain evidence="2">ISS1980</strain>
    </source>
</reference>
<dbReference type="AlphaFoldDB" id="A0A0V1LXL3"/>
<evidence type="ECO:0000313" key="3">
    <source>
        <dbReference type="Proteomes" id="UP000054843"/>
    </source>
</evidence>
<gene>
    <name evidence="1" type="ORF">T10_1095</name>
    <name evidence="2" type="ORF">T10_1216</name>
</gene>
<keyword evidence="3" id="KW-1185">Reference proteome</keyword>
<comment type="caution">
    <text evidence="2">The sequence shown here is derived from an EMBL/GenBank/DDBJ whole genome shotgun (WGS) entry which is preliminary data.</text>
</comment>
<proteinExistence type="predicted"/>
<sequence>MPLKRYLTANNAEYTKNVNLETEKKSKILSNCS</sequence>
<accession>A0A0V1LXL3</accession>
<dbReference type="Proteomes" id="UP000054843">
    <property type="component" value="Unassembled WGS sequence"/>
</dbReference>
<organism evidence="2 3">
    <name type="scientific">Trichinella papuae</name>
    <dbReference type="NCBI Taxonomy" id="268474"/>
    <lineage>
        <taxon>Eukaryota</taxon>
        <taxon>Metazoa</taxon>
        <taxon>Ecdysozoa</taxon>
        <taxon>Nematoda</taxon>
        <taxon>Enoplea</taxon>
        <taxon>Dorylaimia</taxon>
        <taxon>Trichinellida</taxon>
        <taxon>Trichinellidae</taxon>
        <taxon>Trichinella</taxon>
    </lineage>
</organism>
<evidence type="ECO:0000313" key="2">
    <source>
        <dbReference type="EMBL" id="KRZ64123.1"/>
    </source>
</evidence>
<dbReference type="EMBL" id="JYDO01001902">
    <property type="protein sequence ID" value="KRZ63804.1"/>
    <property type="molecule type" value="Genomic_DNA"/>
</dbReference>
<dbReference type="EMBL" id="JYDO01001453">
    <property type="protein sequence ID" value="KRZ64123.1"/>
    <property type="molecule type" value="Genomic_DNA"/>
</dbReference>
<protein>
    <submittedName>
        <fullName evidence="2">Uncharacterized protein</fullName>
    </submittedName>
</protein>
<evidence type="ECO:0000313" key="1">
    <source>
        <dbReference type="EMBL" id="KRZ63804.1"/>
    </source>
</evidence>
<name>A0A0V1LXL3_9BILA</name>